<organism evidence="8 9">
    <name type="scientific">Giardia muris</name>
    <dbReference type="NCBI Taxonomy" id="5742"/>
    <lineage>
        <taxon>Eukaryota</taxon>
        <taxon>Metamonada</taxon>
        <taxon>Diplomonadida</taxon>
        <taxon>Hexamitidae</taxon>
        <taxon>Giardiinae</taxon>
        <taxon>Giardia</taxon>
    </lineage>
</organism>
<dbReference type="PANTHER" id="PTHR24058:SF28">
    <property type="entry name" value="SERINE_THREONINE-PROTEIN KINASE MINIBRAIN"/>
    <property type="match status" value="1"/>
</dbReference>
<dbReference type="PROSITE" id="PS00107">
    <property type="entry name" value="PROTEIN_KINASE_ATP"/>
    <property type="match status" value="1"/>
</dbReference>
<evidence type="ECO:0000313" key="8">
    <source>
        <dbReference type="EMBL" id="TNJ27024.1"/>
    </source>
</evidence>
<dbReference type="Gene3D" id="3.30.200.20">
    <property type="entry name" value="Phosphorylase Kinase, domain 1"/>
    <property type="match status" value="1"/>
</dbReference>
<dbReference type="Pfam" id="PF00069">
    <property type="entry name" value="Pkinase"/>
    <property type="match status" value="1"/>
</dbReference>
<dbReference type="GO" id="GO:0005524">
    <property type="term" value="F:ATP binding"/>
    <property type="evidence" value="ECO:0007669"/>
    <property type="project" value="UniProtKB-UniRule"/>
</dbReference>
<sequence>MCPRPIVALTLGISQTYRAVQTAPPRQAVTVTAAPHQIAETDDHGYLVVRTHDLFDNRYLAEKPLGQGSFGRVILARTQGTTDEYVAIKIMKSGALFHQKGEEEAEILRMVTAADPELGCRFISSFLHGDHFCIAMEVRGSNLYHILKATKMRGFPLQTIRIWAWKLLKSFIRLKQDDLRLIHTDCKPENILVPFRDTNLEDLRIADFGSAVVQNKGRMYSYVQSRYYRSPEVLFGQPYSFPIDAWSVGTILFEMHTGKVLFKAGSSNLLCFMFVDVLGFPPRSMVFQNDALTAPAKRFFVPRAEASLELVEQNKEAFPHWALPETYVFQRQILELGEANRSRLHRQPLAELIRNSTMDGQEGHSDEDYDRFAELLTGLLQYDPQVRWSVERAFESSFVQNTSRSPV</sequence>
<dbReference type="InterPro" id="IPR000719">
    <property type="entry name" value="Prot_kinase_dom"/>
</dbReference>
<dbReference type="AlphaFoldDB" id="A0A4Z1SMT3"/>
<evidence type="ECO:0000256" key="4">
    <source>
        <dbReference type="ARBA" id="ARBA00022777"/>
    </source>
</evidence>
<dbReference type="Proteomes" id="UP000315496">
    <property type="component" value="Chromosome 4"/>
</dbReference>
<dbReference type="InterPro" id="IPR011009">
    <property type="entry name" value="Kinase-like_dom_sf"/>
</dbReference>
<dbReference type="InterPro" id="IPR050494">
    <property type="entry name" value="Ser_Thr_dual-spec_kinase"/>
</dbReference>
<dbReference type="VEuPathDB" id="GiardiaDB:GMRT_14640"/>
<evidence type="ECO:0000256" key="6">
    <source>
        <dbReference type="PROSITE-ProRule" id="PRU10141"/>
    </source>
</evidence>
<proteinExistence type="predicted"/>
<comment type="caution">
    <text evidence="8">The sequence shown here is derived from an EMBL/GenBank/DDBJ whole genome shotgun (WGS) entry which is preliminary data.</text>
</comment>
<evidence type="ECO:0000256" key="2">
    <source>
        <dbReference type="ARBA" id="ARBA00022679"/>
    </source>
</evidence>
<feature type="domain" description="Protein kinase" evidence="7">
    <location>
        <begin position="59"/>
        <end position="399"/>
    </location>
</feature>
<evidence type="ECO:0000256" key="1">
    <source>
        <dbReference type="ARBA" id="ARBA00022527"/>
    </source>
</evidence>
<keyword evidence="9" id="KW-1185">Reference proteome</keyword>
<name>A0A4Z1SMT3_GIAMU</name>
<keyword evidence="5 6" id="KW-0067">ATP-binding</keyword>
<evidence type="ECO:0000259" key="7">
    <source>
        <dbReference type="PROSITE" id="PS50011"/>
    </source>
</evidence>
<reference evidence="8 9" key="1">
    <citation type="submission" date="2019-05" db="EMBL/GenBank/DDBJ databases">
        <title>The compact genome of Giardia muris reveals important steps in the evolution of intestinal protozoan parasites.</title>
        <authorList>
            <person name="Xu F."/>
            <person name="Jimenez-Gonzalez A."/>
            <person name="Einarsson E."/>
            <person name="Astvaldsson A."/>
            <person name="Peirasmaki D."/>
            <person name="Eckmann L."/>
            <person name="Andersson J.O."/>
            <person name="Svard S.G."/>
            <person name="Jerlstrom-Hultqvist J."/>
        </authorList>
    </citation>
    <scope>NUCLEOTIDE SEQUENCE [LARGE SCALE GENOMIC DNA]</scope>
    <source>
        <strain evidence="8 9">Roberts-Thomson</strain>
    </source>
</reference>
<accession>A0A4Z1SMT3</accession>
<keyword evidence="2" id="KW-0808">Transferase</keyword>
<dbReference type="OrthoDB" id="9332038at2759"/>
<dbReference type="PROSITE" id="PS50011">
    <property type="entry name" value="PROTEIN_KINASE_DOM"/>
    <property type="match status" value="1"/>
</dbReference>
<dbReference type="Gene3D" id="1.10.510.10">
    <property type="entry name" value="Transferase(Phosphotransferase) domain 1"/>
    <property type="match status" value="1"/>
</dbReference>
<dbReference type="PANTHER" id="PTHR24058">
    <property type="entry name" value="DUAL SPECIFICITY PROTEIN KINASE"/>
    <property type="match status" value="1"/>
</dbReference>
<keyword evidence="1" id="KW-0723">Serine/threonine-protein kinase</keyword>
<dbReference type="InterPro" id="IPR017441">
    <property type="entry name" value="Protein_kinase_ATP_BS"/>
</dbReference>
<dbReference type="SUPFAM" id="SSF56112">
    <property type="entry name" value="Protein kinase-like (PK-like)"/>
    <property type="match status" value="1"/>
</dbReference>
<feature type="binding site" evidence="6">
    <location>
        <position position="89"/>
    </location>
    <ligand>
        <name>ATP</name>
        <dbReference type="ChEBI" id="CHEBI:30616"/>
    </ligand>
</feature>
<evidence type="ECO:0000313" key="9">
    <source>
        <dbReference type="Proteomes" id="UP000315496"/>
    </source>
</evidence>
<dbReference type="GO" id="GO:0004674">
    <property type="term" value="F:protein serine/threonine kinase activity"/>
    <property type="evidence" value="ECO:0007669"/>
    <property type="project" value="UniProtKB-KW"/>
</dbReference>
<protein>
    <submittedName>
        <fullName evidence="8">Kinase, CMGC DYRK</fullName>
    </submittedName>
</protein>
<evidence type="ECO:0000256" key="3">
    <source>
        <dbReference type="ARBA" id="ARBA00022741"/>
    </source>
</evidence>
<dbReference type="EMBL" id="VDLU01000004">
    <property type="protein sequence ID" value="TNJ27024.1"/>
    <property type="molecule type" value="Genomic_DNA"/>
</dbReference>
<gene>
    <name evidence="8" type="ORF">GMRT_14640</name>
</gene>
<keyword evidence="4 8" id="KW-0418">Kinase</keyword>
<evidence type="ECO:0000256" key="5">
    <source>
        <dbReference type="ARBA" id="ARBA00022840"/>
    </source>
</evidence>
<keyword evidence="3 6" id="KW-0547">Nucleotide-binding</keyword>